<dbReference type="EMBL" id="BCMG01000005">
    <property type="protein sequence ID" value="GAX01256.1"/>
    <property type="molecule type" value="Genomic_DNA"/>
</dbReference>
<feature type="signal peptide" evidence="2">
    <location>
        <begin position="1"/>
        <end position="31"/>
    </location>
</feature>
<dbReference type="Proteomes" id="UP000198402">
    <property type="component" value="Unassembled WGS sequence"/>
</dbReference>
<dbReference type="InterPro" id="IPR037250">
    <property type="entry name" value="NEAT_dom_sf"/>
</dbReference>
<evidence type="ECO:0000313" key="3">
    <source>
        <dbReference type="EMBL" id="GAX01256.1"/>
    </source>
</evidence>
<keyword evidence="2" id="KW-0732">Signal</keyword>
<organism evidence="3 4">
    <name type="scientific">Secundilactobacillus silagei JCM 19001</name>
    <dbReference type="NCBI Taxonomy" id="1302250"/>
    <lineage>
        <taxon>Bacteria</taxon>
        <taxon>Bacillati</taxon>
        <taxon>Bacillota</taxon>
        <taxon>Bacilli</taxon>
        <taxon>Lactobacillales</taxon>
        <taxon>Lactobacillaceae</taxon>
        <taxon>Secundilactobacillus</taxon>
    </lineage>
</organism>
<dbReference type="AlphaFoldDB" id="A0A1Z5IHT5"/>
<name>A0A1Z5IHT5_9LACO</name>
<evidence type="ECO:0000256" key="2">
    <source>
        <dbReference type="SAM" id="SignalP"/>
    </source>
</evidence>
<dbReference type="STRING" id="1302250.GCA_001313225_01665"/>
<dbReference type="SUPFAM" id="SSF158911">
    <property type="entry name" value="NEAT domain-like"/>
    <property type="match status" value="3"/>
</dbReference>
<accession>A0A1Z5IHT5</accession>
<dbReference type="OrthoDB" id="2310196at2"/>
<proteinExistence type="predicted"/>
<reference evidence="3 4" key="1">
    <citation type="submission" date="2015-11" db="EMBL/GenBank/DDBJ databases">
        <title>Draft genome sequences of new species of the genus Lactobacillus isolated from orchardgrass silage.</title>
        <authorList>
            <person name="Tohno M."/>
            <person name="Tanizawa Y."/>
            <person name="Arita M."/>
        </authorList>
    </citation>
    <scope>NUCLEOTIDE SEQUENCE [LARGE SCALE GENOMIC DNA]</scope>
    <source>
        <strain evidence="3 4">IWT126</strain>
    </source>
</reference>
<keyword evidence="4" id="KW-1185">Reference proteome</keyword>
<dbReference type="RefSeq" id="WP_159459470.1">
    <property type="nucleotide sequence ID" value="NZ_BCMG01000005.1"/>
</dbReference>
<sequence>MKKSWVKRVFRDTLLLIFALVSVSTLGQVKAAALADGSYTVPAEAINKDTGGSSAAGAFLGDTANVVVNNGTYKISVPITSMGQAALKSASVGQSSVLDGSNLTFMMSDETPKVQVDYHIVVAMLHLDKTTSAYEAFDWSKVMAVKGSGSLDSSTTNVGGSSASSNSAFSSASSSSSSSVFSSSSSSSSALSSSSSSSSSFSSSSVSNSLPSGPNTAQVSKLNYTVFQADDKSTSAANQFYTHEAEVEKLADGSYQVTMHVQYDKNSGMSAKGFVPLTVNNQKVSNVNYGSTAKAYTASFSFTAPTLDALIQASVKSTIHVSVPTMGMSSDFDVYYHFIDASTAGGTGTTKAAKTTTSGTNDSSTPGTGSPSISSGSTSVTDTHKVSKMRYTVLQANDKSTSEANKFYTHEADVKKLANGSYQVTMHVQYGKNSGMSAKGFTPLTVNGQKVSHVNYGSTAKTYTDSFSFTVPTLDALTQAPVKGTIHVSVPMMSISSDFEVYYHFTGASATGGTDTTRAAKTTVPDTSAVSGRSANSGAKAHVVARSSSRLPQTSDVQSGTAVVGIISLVLVVTTAMIRKKSAQ</sequence>
<feature type="region of interest" description="Disordered" evidence="1">
    <location>
        <begin position="347"/>
        <end position="381"/>
    </location>
</feature>
<comment type="caution">
    <text evidence="3">The sequence shown here is derived from an EMBL/GenBank/DDBJ whole genome shotgun (WGS) entry which is preliminary data.</text>
</comment>
<gene>
    <name evidence="3" type="ORF">IWT126_01282</name>
</gene>
<dbReference type="Gene3D" id="2.60.40.1850">
    <property type="match status" value="3"/>
</dbReference>
<evidence type="ECO:0000313" key="4">
    <source>
        <dbReference type="Proteomes" id="UP000198402"/>
    </source>
</evidence>
<protein>
    <submittedName>
        <fullName evidence="3">Cell surface protein</fullName>
    </submittedName>
</protein>
<evidence type="ECO:0000256" key="1">
    <source>
        <dbReference type="SAM" id="MobiDB-lite"/>
    </source>
</evidence>
<feature type="chain" id="PRO_5013165198" evidence="2">
    <location>
        <begin position="32"/>
        <end position="584"/>
    </location>
</feature>